<dbReference type="AlphaFoldDB" id="T1BL93"/>
<reference evidence="1" key="2">
    <citation type="journal article" date="2014" name="ISME J.">
        <title>Microbial stratification in low pH oxic and suboxic macroscopic growths along an acid mine drainage.</title>
        <authorList>
            <person name="Mendez-Garcia C."/>
            <person name="Mesa V."/>
            <person name="Sprenger R.R."/>
            <person name="Richter M."/>
            <person name="Diez M.S."/>
            <person name="Solano J."/>
            <person name="Bargiela R."/>
            <person name="Golyshina O.V."/>
            <person name="Manteca A."/>
            <person name="Ramos J.L."/>
            <person name="Gallego J.R."/>
            <person name="Llorente I."/>
            <person name="Martins Dos Santos V.A."/>
            <person name="Jensen O.N."/>
            <person name="Pelaez A.I."/>
            <person name="Sanchez J."/>
            <person name="Ferrer M."/>
        </authorList>
    </citation>
    <scope>NUCLEOTIDE SEQUENCE</scope>
</reference>
<proteinExistence type="predicted"/>
<reference evidence="1" key="1">
    <citation type="submission" date="2013-08" db="EMBL/GenBank/DDBJ databases">
        <authorList>
            <person name="Mendez C."/>
            <person name="Richter M."/>
            <person name="Ferrer M."/>
            <person name="Sanchez J."/>
        </authorList>
    </citation>
    <scope>NUCLEOTIDE SEQUENCE</scope>
</reference>
<accession>T1BL93</accession>
<sequence length="261" mass="26496">MRYFIPMLALAITIAAPQVHAEEGLLGERVPAATHDIQPVSDPALDAMRGRFITGAGQVLYFGVEMLSTWHSSDGRVLSGSALLSFDFSTGTPQISFVPTVSIVQGSGGGVLVDTSHRTINASGLDNVSGIAQGIQIAGDFNSAGNSTELHLTSTMPVGAGNSVGANKALSADGANASAALQADSVAVTLGIDGQGSLRQMIRGDASGNGAVLQTVSLLGDGHDVSNQLRITLVQPTQGSSLLLQQSVAQALGQLKGIGGH</sequence>
<organism evidence="1">
    <name type="scientific">mine drainage metagenome</name>
    <dbReference type="NCBI Taxonomy" id="410659"/>
    <lineage>
        <taxon>unclassified sequences</taxon>
        <taxon>metagenomes</taxon>
        <taxon>ecological metagenomes</taxon>
    </lineage>
</organism>
<evidence type="ECO:0000313" key="1">
    <source>
        <dbReference type="EMBL" id="EQD54715.1"/>
    </source>
</evidence>
<gene>
    <name evidence="1" type="ORF">B1A_12091</name>
</gene>
<protein>
    <submittedName>
        <fullName evidence="1">Uncharacterized protein</fullName>
    </submittedName>
</protein>
<dbReference type="EMBL" id="AUZX01008729">
    <property type="protein sequence ID" value="EQD54715.1"/>
    <property type="molecule type" value="Genomic_DNA"/>
</dbReference>
<comment type="caution">
    <text evidence="1">The sequence shown here is derived from an EMBL/GenBank/DDBJ whole genome shotgun (WGS) entry which is preliminary data.</text>
</comment>
<name>T1BL93_9ZZZZ</name>